<protein>
    <submittedName>
        <fullName evidence="1">Uncharacterized protein</fullName>
    </submittedName>
</protein>
<keyword evidence="2" id="KW-1185">Reference proteome</keyword>
<dbReference type="Proteomes" id="UP000231857">
    <property type="component" value="Unassembled WGS sequence"/>
</dbReference>
<sequence length="95" mass="10581">MHGWAILRISMENIKSAILGPEYDQNLRKKLRDVIISLQAKIGESSWGLAGSQEIFKTDAIFPETILHIEAETYVGLSVTGDAELVDKIADLIKR</sequence>
<proteinExistence type="predicted"/>
<evidence type="ECO:0000313" key="2">
    <source>
        <dbReference type="Proteomes" id="UP000231857"/>
    </source>
</evidence>
<organism evidence="1 2">
    <name type="scientific">Leptospira haakeii</name>
    <dbReference type="NCBI Taxonomy" id="2023198"/>
    <lineage>
        <taxon>Bacteria</taxon>
        <taxon>Pseudomonadati</taxon>
        <taxon>Spirochaetota</taxon>
        <taxon>Spirochaetia</taxon>
        <taxon>Leptospirales</taxon>
        <taxon>Leptospiraceae</taxon>
        <taxon>Leptospira</taxon>
    </lineage>
</organism>
<comment type="caution">
    <text evidence="1">The sequence shown here is derived from an EMBL/GenBank/DDBJ whole genome shotgun (WGS) entry which is preliminary data.</text>
</comment>
<gene>
    <name evidence="1" type="ORF">CH363_05725</name>
</gene>
<dbReference type="EMBL" id="NPEI01000002">
    <property type="protein sequence ID" value="PKA16894.1"/>
    <property type="molecule type" value="Genomic_DNA"/>
</dbReference>
<accession>A0ABX4PS38</accession>
<reference evidence="1 2" key="1">
    <citation type="submission" date="2017-07" db="EMBL/GenBank/DDBJ databases">
        <title>Leptospira spp. isolated from tropical soils.</title>
        <authorList>
            <person name="Thibeaux R."/>
            <person name="Iraola G."/>
            <person name="Ferres I."/>
            <person name="Bierque E."/>
            <person name="Girault D."/>
            <person name="Soupe-Gilbert M.-E."/>
            <person name="Picardeau M."/>
            <person name="Goarant C."/>
        </authorList>
    </citation>
    <scope>NUCLEOTIDE SEQUENCE [LARGE SCALE GENOMIC DNA]</scope>
    <source>
        <strain evidence="1 2">ATI7-C-A2</strain>
    </source>
</reference>
<name>A0ABX4PS38_9LEPT</name>
<evidence type="ECO:0000313" key="1">
    <source>
        <dbReference type="EMBL" id="PKA16894.1"/>
    </source>
</evidence>